<dbReference type="AlphaFoldDB" id="A0A1H9HED7"/>
<keyword evidence="1" id="KW-0812">Transmembrane</keyword>
<dbReference type="InParanoid" id="A0A1H9HED7"/>
<proteinExistence type="predicted"/>
<feature type="transmembrane region" description="Helical" evidence="1">
    <location>
        <begin position="97"/>
        <end position="117"/>
    </location>
</feature>
<keyword evidence="3" id="KW-1185">Reference proteome</keyword>
<evidence type="ECO:0000313" key="2">
    <source>
        <dbReference type="EMBL" id="SEQ60667.1"/>
    </source>
</evidence>
<accession>A0A1H9HED7</accession>
<dbReference type="EMBL" id="FOFB01000012">
    <property type="protein sequence ID" value="SEQ60667.1"/>
    <property type="molecule type" value="Genomic_DNA"/>
</dbReference>
<feature type="transmembrane region" description="Helical" evidence="1">
    <location>
        <begin position="68"/>
        <end position="91"/>
    </location>
</feature>
<name>A0A1H9HED7_9BACT</name>
<organism evidence="2 3">
    <name type="scientific">Neolewinella agarilytica</name>
    <dbReference type="NCBI Taxonomy" id="478744"/>
    <lineage>
        <taxon>Bacteria</taxon>
        <taxon>Pseudomonadati</taxon>
        <taxon>Bacteroidota</taxon>
        <taxon>Saprospiria</taxon>
        <taxon>Saprospirales</taxon>
        <taxon>Lewinellaceae</taxon>
        <taxon>Neolewinella</taxon>
    </lineage>
</organism>
<keyword evidence="1" id="KW-0472">Membrane</keyword>
<dbReference type="Proteomes" id="UP000199021">
    <property type="component" value="Unassembled WGS sequence"/>
</dbReference>
<dbReference type="RefSeq" id="WP_090168894.1">
    <property type="nucleotide sequence ID" value="NZ_FOFB01000012.1"/>
</dbReference>
<protein>
    <submittedName>
        <fullName evidence="2">Uncharacterized protein</fullName>
    </submittedName>
</protein>
<gene>
    <name evidence="2" type="ORF">SAMN05444359_112126</name>
</gene>
<evidence type="ECO:0000313" key="3">
    <source>
        <dbReference type="Proteomes" id="UP000199021"/>
    </source>
</evidence>
<keyword evidence="1" id="KW-1133">Transmembrane helix</keyword>
<sequence length="207" mass="22600">MDLILQVAINRTSIETADPFASLKSKPQTFPTYKEVESSPDSPGRRFQLVNQETVKEQRKADYKSGMISTPVAVIGSIILGALILGATAALGFEDLAVQFGILLVLGVIIGIGKILLSLVPPTSPPEFLQIQGNRMFFLSKKLAVKYDFGFNQVKGIRSIDVEGTKYLYFVLGEGSSEHLVGESPVFVFSKAAESFFKEVINTVHNL</sequence>
<evidence type="ECO:0000256" key="1">
    <source>
        <dbReference type="SAM" id="Phobius"/>
    </source>
</evidence>
<reference evidence="3" key="1">
    <citation type="submission" date="2016-10" db="EMBL/GenBank/DDBJ databases">
        <authorList>
            <person name="Varghese N."/>
            <person name="Submissions S."/>
        </authorList>
    </citation>
    <scope>NUCLEOTIDE SEQUENCE [LARGE SCALE GENOMIC DNA]</scope>
    <source>
        <strain evidence="3">DSM 24740</strain>
    </source>
</reference>